<organism evidence="2 3">
    <name type="scientific">Protopolystoma xenopodis</name>
    <dbReference type="NCBI Taxonomy" id="117903"/>
    <lineage>
        <taxon>Eukaryota</taxon>
        <taxon>Metazoa</taxon>
        <taxon>Spiralia</taxon>
        <taxon>Lophotrochozoa</taxon>
        <taxon>Platyhelminthes</taxon>
        <taxon>Monogenea</taxon>
        <taxon>Polyopisthocotylea</taxon>
        <taxon>Polystomatidea</taxon>
        <taxon>Polystomatidae</taxon>
        <taxon>Protopolystoma</taxon>
    </lineage>
</organism>
<dbReference type="Proteomes" id="UP000784294">
    <property type="component" value="Unassembled WGS sequence"/>
</dbReference>
<comment type="caution">
    <text evidence="2">The sequence shown here is derived from an EMBL/GenBank/DDBJ whole genome shotgun (WGS) entry which is preliminary data.</text>
</comment>
<dbReference type="EMBL" id="CAAALY010013842">
    <property type="protein sequence ID" value="VEL12125.1"/>
    <property type="molecule type" value="Genomic_DNA"/>
</dbReference>
<reference evidence="2" key="1">
    <citation type="submission" date="2018-11" db="EMBL/GenBank/DDBJ databases">
        <authorList>
            <consortium name="Pathogen Informatics"/>
        </authorList>
    </citation>
    <scope>NUCLEOTIDE SEQUENCE</scope>
</reference>
<evidence type="ECO:0000256" key="1">
    <source>
        <dbReference type="SAM" id="Phobius"/>
    </source>
</evidence>
<protein>
    <submittedName>
        <fullName evidence="2">Uncharacterized protein</fullName>
    </submittedName>
</protein>
<dbReference type="AlphaFoldDB" id="A0A3S5ABN5"/>
<feature type="transmembrane region" description="Helical" evidence="1">
    <location>
        <begin position="149"/>
        <end position="170"/>
    </location>
</feature>
<evidence type="ECO:0000313" key="3">
    <source>
        <dbReference type="Proteomes" id="UP000784294"/>
    </source>
</evidence>
<evidence type="ECO:0000313" key="2">
    <source>
        <dbReference type="EMBL" id="VEL12125.1"/>
    </source>
</evidence>
<gene>
    <name evidence="2" type="ORF">PXEA_LOCUS5565</name>
</gene>
<keyword evidence="1" id="KW-0812">Transmembrane</keyword>
<keyword evidence="1" id="KW-0472">Membrane</keyword>
<keyword evidence="3" id="KW-1185">Reference proteome</keyword>
<proteinExistence type="predicted"/>
<accession>A0A3S5ABN5</accession>
<name>A0A3S5ABN5_9PLAT</name>
<keyword evidence="1" id="KW-1133">Transmembrane helix</keyword>
<sequence>MAQPRRACCNFFTGRSESAYRSGAKIKAASGLRQLARCPIDGRLRPDRGLTAGQILAFPAPFFVFISAPATLSSGSVYGGAAQEPSWNWSRLNTRLGASGGTPTLPPHSFVCYTSAIKSGEQNKPEHTHTNTHTPNARLMTGSSCRSRLLLSLAPFLTVCFVGQVILPPFRPLHSRQSRPRNDRPRGLQTLSPLQAFSNDGDLSGRSNLLSFWFILQPRSLNVYRAFLPTPREFQLL</sequence>